<evidence type="ECO:0008006" key="3">
    <source>
        <dbReference type="Google" id="ProtNLM"/>
    </source>
</evidence>
<name>A0A0D7WX60_9BACL</name>
<dbReference type="Proteomes" id="UP000032534">
    <property type="component" value="Unassembled WGS sequence"/>
</dbReference>
<accession>A0A0D7WX60</accession>
<organism evidence="1 2">
    <name type="scientific">Paenibacillus terrae</name>
    <dbReference type="NCBI Taxonomy" id="159743"/>
    <lineage>
        <taxon>Bacteria</taxon>
        <taxon>Bacillati</taxon>
        <taxon>Bacillota</taxon>
        <taxon>Bacilli</taxon>
        <taxon>Bacillales</taxon>
        <taxon>Paenibacillaceae</taxon>
        <taxon>Paenibacillus</taxon>
    </lineage>
</organism>
<dbReference type="EMBL" id="JTHP01000061">
    <property type="protein sequence ID" value="KJD43308.1"/>
    <property type="molecule type" value="Genomic_DNA"/>
</dbReference>
<proteinExistence type="predicted"/>
<evidence type="ECO:0000313" key="2">
    <source>
        <dbReference type="Proteomes" id="UP000032534"/>
    </source>
</evidence>
<keyword evidence="2" id="KW-1185">Reference proteome</keyword>
<dbReference type="AlphaFoldDB" id="A0A0D7WX60"/>
<evidence type="ECO:0000313" key="1">
    <source>
        <dbReference type="EMBL" id="KJD43308.1"/>
    </source>
</evidence>
<comment type="caution">
    <text evidence="1">The sequence shown here is derived from an EMBL/GenBank/DDBJ whole genome shotgun (WGS) entry which is preliminary data.</text>
</comment>
<gene>
    <name evidence="1" type="ORF">QD47_23400</name>
</gene>
<protein>
    <recommendedName>
        <fullName evidence="3">Cupin</fullName>
    </recommendedName>
</protein>
<reference evidence="1 2" key="1">
    <citation type="submission" date="2014-11" db="EMBL/GenBank/DDBJ databases">
        <title>Draft Genome Sequences of Paenibacillus polymyxa NRRL B-30509 and Paenibacillus terrae NRRL B-30644, Strains from a Poultry Environment that Produce Tridecaptin A and Paenicidins.</title>
        <authorList>
            <person name="van Belkum M.J."/>
            <person name="Lohans C.T."/>
            <person name="Vederas J.C."/>
        </authorList>
    </citation>
    <scope>NUCLEOTIDE SEQUENCE [LARGE SCALE GENOMIC DNA]</scope>
    <source>
        <strain evidence="1 2">NRRL B-30644</strain>
    </source>
</reference>
<dbReference type="PATRIC" id="fig|159743.3.peg.5202"/>
<sequence>MPKIEIEVKQVDSLSTWKEEYECPSDPQQWAKNLIENKVLDEGETAVDHKWGETNLITIVRGEMSYIHKS</sequence>